<dbReference type="PROSITE" id="PS00198">
    <property type="entry name" value="4FE4S_FER_1"/>
    <property type="match status" value="1"/>
</dbReference>
<sequence>MKKSNQSILSRYFTWLRNDAPEGDKEVFPELDSHFQSSVPGLFVAGDLTGVPLLKYAVESGKNIASSLSPSVGKKKEKDLDLVIVGGGPAGISAGIEASRKGLKYIILEANRSFHTVTSYPKGKPIFAEPEELQPSSPLIIRNGTKEELLSDLSKELKKHKLNLLEGERVDSILRDRKESSRFLVRTESGKEFRSEFVIVAIGKSGDSRRLNIPGEDSENVFHRLIDPKDFEGRKTLVVGGGDSAVEAALALSDTASSVLLSYRSRELSRPKEENRIRFQEAVRENKIRFLPESSPLKIRNGEAILSRKGKEISEKVDSTLVLIGSEPPISFLRKAGIRIRSVFSSGEILGFLALFFFSFSLYFGKASFYGTEWYAWAAAFGWAGFAASLIGWLILRARNFHISLNWNLLRNSYMISAAVYFIIIYFGAKYFGWYLFGKYPSFHYTVLYSSTILFFGLRRMKVRPTPYIKLQTWTLILIQIFPLFLLPEIILPFLGDRGLLGPNNGFLLTQVFPDGAYWKAYGLILAWPLNMGVLYDGSITTFWLIYGFFISFVLIPILVYKYGKGAYCGWICSCGGLAETLGDEFRTRMPHGKLAYKLEHSGQWILLIAAILTLAKLIGSSGRLFWPFEYGADSIKLYYDLIVDMGLGGIIGVGAYFVFSGRIWCRMFCPLSALMHIYARFSKFRIFSDKKRCISCNICTSVCHQGIDVMNYANKGRPMDSVQCVRCSACVVGCPTKVLSFGKIEAGKPVLDRLRATI</sequence>
<dbReference type="Gene3D" id="3.50.50.60">
    <property type="entry name" value="FAD/NAD(P)-binding domain"/>
    <property type="match status" value="2"/>
</dbReference>
<dbReference type="InterPro" id="IPR036188">
    <property type="entry name" value="FAD/NAD-bd_sf"/>
</dbReference>
<dbReference type="Pfam" id="PF12801">
    <property type="entry name" value="Fer4_5"/>
    <property type="match status" value="2"/>
</dbReference>
<keyword evidence="5" id="KW-0411">Iron-sulfur</keyword>
<evidence type="ECO:0000256" key="5">
    <source>
        <dbReference type="ARBA" id="ARBA00023014"/>
    </source>
</evidence>
<dbReference type="PANTHER" id="PTHR48105">
    <property type="entry name" value="THIOREDOXIN REDUCTASE 1-RELATED-RELATED"/>
    <property type="match status" value="1"/>
</dbReference>
<dbReference type="Gene3D" id="3.30.70.20">
    <property type="match status" value="1"/>
</dbReference>
<dbReference type="AlphaFoldDB" id="A0A2M9ZAL3"/>
<dbReference type="RefSeq" id="WP_100759412.1">
    <property type="nucleotide sequence ID" value="NZ_NPDT01000005.1"/>
</dbReference>
<feature type="transmembrane region" description="Helical" evidence="6">
    <location>
        <begin position="374"/>
        <end position="396"/>
    </location>
</feature>
<dbReference type="InterPro" id="IPR050097">
    <property type="entry name" value="Ferredoxin-NADP_redctase_2"/>
</dbReference>
<dbReference type="InterPro" id="IPR017896">
    <property type="entry name" value="4Fe4S_Fe-S-bd"/>
</dbReference>
<dbReference type="SUPFAM" id="SSF54862">
    <property type="entry name" value="4Fe-4S ferredoxins"/>
    <property type="match status" value="1"/>
</dbReference>
<evidence type="ECO:0000256" key="4">
    <source>
        <dbReference type="ARBA" id="ARBA00023004"/>
    </source>
</evidence>
<dbReference type="GO" id="GO:0051536">
    <property type="term" value="F:iron-sulfur cluster binding"/>
    <property type="evidence" value="ECO:0007669"/>
    <property type="project" value="UniProtKB-KW"/>
</dbReference>
<evidence type="ECO:0000256" key="3">
    <source>
        <dbReference type="ARBA" id="ARBA00023002"/>
    </source>
</evidence>
<feature type="transmembrane region" description="Helical" evidence="6">
    <location>
        <begin position="473"/>
        <end position="496"/>
    </location>
</feature>
<comment type="caution">
    <text evidence="8">The sequence shown here is derived from an EMBL/GenBank/DDBJ whole genome shotgun (WGS) entry which is preliminary data.</text>
</comment>
<dbReference type="SUPFAM" id="SSF51905">
    <property type="entry name" value="FAD/NAD(P)-binding domain"/>
    <property type="match status" value="1"/>
</dbReference>
<keyword evidence="1" id="KW-0285">Flavoprotein</keyword>
<dbReference type="PRINTS" id="PR00469">
    <property type="entry name" value="PNDRDTASEII"/>
</dbReference>
<dbReference type="Proteomes" id="UP000231912">
    <property type="component" value="Unassembled WGS sequence"/>
</dbReference>
<accession>A0A2M9ZAL3</accession>
<dbReference type="GO" id="GO:0046872">
    <property type="term" value="F:metal ion binding"/>
    <property type="evidence" value="ECO:0007669"/>
    <property type="project" value="UniProtKB-KW"/>
</dbReference>
<dbReference type="Pfam" id="PF13738">
    <property type="entry name" value="Pyr_redox_3"/>
    <property type="match status" value="1"/>
</dbReference>
<evidence type="ECO:0000256" key="1">
    <source>
        <dbReference type="ARBA" id="ARBA00022630"/>
    </source>
</evidence>
<protein>
    <submittedName>
        <fullName evidence="8">Pyridine nucleotide-disulfide oxidoreductase</fullName>
    </submittedName>
</protein>
<evidence type="ECO:0000256" key="6">
    <source>
        <dbReference type="SAM" id="Phobius"/>
    </source>
</evidence>
<evidence type="ECO:0000259" key="7">
    <source>
        <dbReference type="PROSITE" id="PS51379"/>
    </source>
</evidence>
<dbReference type="InterPro" id="IPR017900">
    <property type="entry name" value="4Fe4S_Fe_S_CS"/>
</dbReference>
<feature type="transmembrane region" description="Helical" evidence="6">
    <location>
        <begin position="543"/>
        <end position="561"/>
    </location>
</feature>
<dbReference type="PROSITE" id="PS51379">
    <property type="entry name" value="4FE4S_FER_2"/>
    <property type="match status" value="2"/>
</dbReference>
<keyword evidence="6" id="KW-1133">Transmembrane helix</keyword>
<dbReference type="Pfam" id="PF13187">
    <property type="entry name" value="Fer4_9"/>
    <property type="match status" value="1"/>
</dbReference>
<name>A0A2M9ZAL3_9LEPT</name>
<keyword evidence="6" id="KW-0472">Membrane</keyword>
<feature type="domain" description="4Fe-4S ferredoxin-type" evidence="7">
    <location>
        <begin position="685"/>
        <end position="714"/>
    </location>
</feature>
<evidence type="ECO:0000313" key="9">
    <source>
        <dbReference type="Proteomes" id="UP000231912"/>
    </source>
</evidence>
<proteinExistence type="predicted"/>
<organism evidence="8 9">
    <name type="scientific">Leptospira wolffii</name>
    <dbReference type="NCBI Taxonomy" id="409998"/>
    <lineage>
        <taxon>Bacteria</taxon>
        <taxon>Pseudomonadati</taxon>
        <taxon>Spirochaetota</taxon>
        <taxon>Spirochaetia</taxon>
        <taxon>Leptospirales</taxon>
        <taxon>Leptospiraceae</taxon>
        <taxon>Leptospira</taxon>
    </lineage>
</organism>
<feature type="domain" description="4Fe-4S ferredoxin-type" evidence="7">
    <location>
        <begin position="716"/>
        <end position="745"/>
    </location>
</feature>
<keyword evidence="2" id="KW-0479">Metal-binding</keyword>
<dbReference type="EMBL" id="NPDT01000005">
    <property type="protein sequence ID" value="PJZ65460.1"/>
    <property type="molecule type" value="Genomic_DNA"/>
</dbReference>
<reference evidence="8 9" key="1">
    <citation type="submission" date="2017-07" db="EMBL/GenBank/DDBJ databases">
        <title>Leptospira spp. isolated from tropical soils.</title>
        <authorList>
            <person name="Thibeaux R."/>
            <person name="Iraola G."/>
            <person name="Ferres I."/>
            <person name="Bierque E."/>
            <person name="Girault D."/>
            <person name="Soupe-Gilbert M.-E."/>
            <person name="Picardeau M."/>
            <person name="Goarant C."/>
        </authorList>
    </citation>
    <scope>NUCLEOTIDE SEQUENCE [LARGE SCALE GENOMIC DNA]</scope>
    <source>
        <strain evidence="8 9">FH2-C-A2</strain>
    </source>
</reference>
<keyword evidence="3" id="KW-0560">Oxidoreductase</keyword>
<feature type="transmembrane region" description="Helical" evidence="6">
    <location>
        <begin position="343"/>
        <end position="362"/>
    </location>
</feature>
<evidence type="ECO:0000313" key="8">
    <source>
        <dbReference type="EMBL" id="PJZ65460.1"/>
    </source>
</evidence>
<feature type="transmembrane region" description="Helical" evidence="6">
    <location>
        <begin position="443"/>
        <end position="461"/>
    </location>
</feature>
<dbReference type="GO" id="GO:0016491">
    <property type="term" value="F:oxidoreductase activity"/>
    <property type="evidence" value="ECO:0007669"/>
    <property type="project" value="UniProtKB-KW"/>
</dbReference>
<feature type="transmembrane region" description="Helical" evidence="6">
    <location>
        <begin position="416"/>
        <end position="437"/>
    </location>
</feature>
<dbReference type="PRINTS" id="PR00368">
    <property type="entry name" value="FADPNR"/>
</dbReference>
<keyword evidence="4" id="KW-0408">Iron</keyword>
<feature type="transmembrane region" description="Helical" evidence="6">
    <location>
        <begin position="638"/>
        <end position="658"/>
    </location>
</feature>
<gene>
    <name evidence="8" type="ORF">CH371_13830</name>
</gene>
<keyword evidence="6" id="KW-0812">Transmembrane</keyword>
<evidence type="ECO:0000256" key="2">
    <source>
        <dbReference type="ARBA" id="ARBA00022723"/>
    </source>
</evidence>
<feature type="transmembrane region" description="Helical" evidence="6">
    <location>
        <begin position="605"/>
        <end position="626"/>
    </location>
</feature>